<protein>
    <submittedName>
        <fullName evidence="1">Uncharacterized protein</fullName>
    </submittedName>
</protein>
<dbReference type="OrthoDB" id="5598396at2759"/>
<proteinExistence type="predicted"/>
<evidence type="ECO:0000313" key="2">
    <source>
        <dbReference type="Proteomes" id="UP000812287"/>
    </source>
</evidence>
<name>A0A9P8AQE5_9AGAR</name>
<reference evidence="1" key="1">
    <citation type="submission" date="2020-11" db="EMBL/GenBank/DDBJ databases">
        <title>Adaptations for nitrogen fixation in a non-lichenized fungal sporocarp promotes dispersal by wood-feeding termites.</title>
        <authorList>
            <consortium name="DOE Joint Genome Institute"/>
            <person name="Koch R.A."/>
            <person name="Yoon G."/>
            <person name="Arayal U."/>
            <person name="Lail K."/>
            <person name="Amirebrahimi M."/>
            <person name="Labutti K."/>
            <person name="Lipzen A."/>
            <person name="Riley R."/>
            <person name="Barry K."/>
            <person name="Henrissat B."/>
            <person name="Grigoriev I.V."/>
            <person name="Herr J.R."/>
            <person name="Aime M.C."/>
        </authorList>
    </citation>
    <scope>NUCLEOTIDE SEQUENCE</scope>
    <source>
        <strain evidence="1">MCA 3950</strain>
    </source>
</reference>
<gene>
    <name evidence="1" type="ORF">BT62DRAFT_901936</name>
</gene>
<dbReference type="EMBL" id="MU250543">
    <property type="protein sequence ID" value="KAG7443766.1"/>
    <property type="molecule type" value="Genomic_DNA"/>
</dbReference>
<feature type="non-terminal residue" evidence="1">
    <location>
        <position position="1"/>
    </location>
</feature>
<comment type="caution">
    <text evidence="1">The sequence shown here is derived from an EMBL/GenBank/DDBJ whole genome shotgun (WGS) entry which is preliminary data.</text>
</comment>
<accession>A0A9P8AQE5</accession>
<dbReference type="AlphaFoldDB" id="A0A9P8AQE5"/>
<evidence type="ECO:0000313" key="1">
    <source>
        <dbReference type="EMBL" id="KAG7443766.1"/>
    </source>
</evidence>
<organism evidence="1 2">
    <name type="scientific">Guyanagaster necrorhizus</name>
    <dbReference type="NCBI Taxonomy" id="856835"/>
    <lineage>
        <taxon>Eukaryota</taxon>
        <taxon>Fungi</taxon>
        <taxon>Dikarya</taxon>
        <taxon>Basidiomycota</taxon>
        <taxon>Agaricomycotina</taxon>
        <taxon>Agaricomycetes</taxon>
        <taxon>Agaricomycetidae</taxon>
        <taxon>Agaricales</taxon>
        <taxon>Marasmiineae</taxon>
        <taxon>Physalacriaceae</taxon>
        <taxon>Guyanagaster</taxon>
    </lineage>
</organism>
<dbReference type="RefSeq" id="XP_043037266.1">
    <property type="nucleotide sequence ID" value="XM_043183477.1"/>
</dbReference>
<dbReference type="Proteomes" id="UP000812287">
    <property type="component" value="Unassembled WGS sequence"/>
</dbReference>
<sequence>WFDKKFFAILSRDFSSHSARAGGSMFYTSLRLSESIIQALGHWSSKTWTIYI</sequence>
<keyword evidence="2" id="KW-1185">Reference proteome</keyword>
<dbReference type="GeneID" id="66105774"/>